<evidence type="ECO:0000313" key="3">
    <source>
        <dbReference type="Proteomes" id="UP000603865"/>
    </source>
</evidence>
<feature type="transmembrane region" description="Helical" evidence="1">
    <location>
        <begin position="33"/>
        <end position="59"/>
    </location>
</feature>
<evidence type="ECO:0000313" key="2">
    <source>
        <dbReference type="EMBL" id="GGR29664.1"/>
    </source>
</evidence>
<protein>
    <submittedName>
        <fullName evidence="2">Uncharacterized protein</fullName>
    </submittedName>
</protein>
<gene>
    <name evidence="2" type="ORF">GCM10008957_45770</name>
</gene>
<accession>A0A918CLY6</accession>
<comment type="caution">
    <text evidence="2">The sequence shown here is derived from an EMBL/GenBank/DDBJ whole genome shotgun (WGS) entry which is preliminary data.</text>
</comment>
<organism evidence="2 3">
    <name type="scientific">Deinococcus ruber</name>
    <dbReference type="NCBI Taxonomy" id="1848197"/>
    <lineage>
        <taxon>Bacteria</taxon>
        <taxon>Thermotogati</taxon>
        <taxon>Deinococcota</taxon>
        <taxon>Deinococci</taxon>
        <taxon>Deinococcales</taxon>
        <taxon>Deinococcaceae</taxon>
        <taxon>Deinococcus</taxon>
    </lineage>
</organism>
<reference evidence="2" key="2">
    <citation type="submission" date="2020-09" db="EMBL/GenBank/DDBJ databases">
        <authorList>
            <person name="Sun Q."/>
            <person name="Ohkuma M."/>
        </authorList>
    </citation>
    <scope>NUCLEOTIDE SEQUENCE</scope>
    <source>
        <strain evidence="2">JCM 31311</strain>
    </source>
</reference>
<dbReference type="AlphaFoldDB" id="A0A918CLY6"/>
<feature type="transmembrane region" description="Helical" evidence="1">
    <location>
        <begin position="91"/>
        <end position="111"/>
    </location>
</feature>
<dbReference type="Proteomes" id="UP000603865">
    <property type="component" value="Unassembled WGS sequence"/>
</dbReference>
<keyword evidence="3" id="KW-1185">Reference proteome</keyword>
<evidence type="ECO:0000256" key="1">
    <source>
        <dbReference type="SAM" id="Phobius"/>
    </source>
</evidence>
<name>A0A918CLY6_9DEIO</name>
<keyword evidence="1" id="KW-0812">Transmembrane</keyword>
<keyword evidence="1" id="KW-1133">Transmembrane helix</keyword>
<dbReference type="EMBL" id="BMQL01000047">
    <property type="protein sequence ID" value="GGR29664.1"/>
    <property type="molecule type" value="Genomic_DNA"/>
</dbReference>
<keyword evidence="1" id="KW-0472">Membrane</keyword>
<proteinExistence type="predicted"/>
<feature type="transmembrane region" description="Helical" evidence="1">
    <location>
        <begin position="66"/>
        <end position="85"/>
    </location>
</feature>
<sequence>MFRFALLLLVLSSSIVCAWLDRKHLLRGQGVRVALTLLLCVLFVPLLLFLVFSAVAYSFRGAAFEMTMTVLIAALGLGCVIWGAVIKTRAAIVLLSAGVVELVTLFLAWLVPLSGG</sequence>
<dbReference type="RefSeq" id="WP_189092834.1">
    <property type="nucleotide sequence ID" value="NZ_BMQL01000047.1"/>
</dbReference>
<reference evidence="2" key="1">
    <citation type="journal article" date="2014" name="Int. J. Syst. Evol. Microbiol.">
        <title>Complete genome sequence of Corynebacterium casei LMG S-19264T (=DSM 44701T), isolated from a smear-ripened cheese.</title>
        <authorList>
            <consortium name="US DOE Joint Genome Institute (JGI-PGF)"/>
            <person name="Walter F."/>
            <person name="Albersmeier A."/>
            <person name="Kalinowski J."/>
            <person name="Ruckert C."/>
        </authorList>
    </citation>
    <scope>NUCLEOTIDE SEQUENCE</scope>
    <source>
        <strain evidence="2">JCM 31311</strain>
    </source>
</reference>